<evidence type="ECO:0000313" key="2">
    <source>
        <dbReference type="Proteomes" id="UP000594042"/>
    </source>
</evidence>
<organism evidence="1 2">
    <name type="scientific">Coprobacter secundus subsp. similis</name>
    <dbReference type="NCBI Taxonomy" id="2751153"/>
    <lineage>
        <taxon>Bacteria</taxon>
        <taxon>Pseudomonadati</taxon>
        <taxon>Bacteroidota</taxon>
        <taxon>Bacteroidia</taxon>
        <taxon>Bacteroidales</taxon>
        <taxon>Barnesiellaceae</taxon>
        <taxon>Coprobacter</taxon>
    </lineage>
</organism>
<gene>
    <name evidence="1" type="ORF">Cop2CBH44_22170</name>
</gene>
<dbReference type="KEGG" id="copr:Cop2CBH44_22170"/>
<evidence type="ECO:0000313" key="1">
    <source>
        <dbReference type="EMBL" id="BCI63864.1"/>
    </source>
</evidence>
<protein>
    <submittedName>
        <fullName evidence="1">DNA alkylation repair protein</fullName>
    </submittedName>
</protein>
<dbReference type="PANTHER" id="PTHR34070">
    <property type="entry name" value="ARMADILLO-TYPE FOLD"/>
    <property type="match status" value="1"/>
</dbReference>
<reference evidence="2" key="1">
    <citation type="submission" date="2020-07" db="EMBL/GenBank/DDBJ databases">
        <title>Complete genome sequencing of Coprobacter sp. strain 2CBH44.</title>
        <authorList>
            <person name="Sakamoto M."/>
            <person name="Murakami T."/>
            <person name="Mori H."/>
        </authorList>
    </citation>
    <scope>NUCLEOTIDE SEQUENCE [LARGE SCALE GENOMIC DNA]</scope>
    <source>
        <strain evidence="2">2CBH44</strain>
    </source>
</reference>
<dbReference type="InterPro" id="IPR014825">
    <property type="entry name" value="DNA_alkylation"/>
</dbReference>
<dbReference type="InterPro" id="IPR016024">
    <property type="entry name" value="ARM-type_fold"/>
</dbReference>
<dbReference type="Proteomes" id="UP000594042">
    <property type="component" value="Chromosome"/>
</dbReference>
<dbReference type="RefSeq" id="WP_055097263.1">
    <property type="nucleotide sequence ID" value="NZ_AP023322.1"/>
</dbReference>
<dbReference type="EMBL" id="AP023322">
    <property type="protein sequence ID" value="BCI63864.1"/>
    <property type="molecule type" value="Genomic_DNA"/>
</dbReference>
<sequence length="233" mass="27462">MNAQQIKEILLSFSDDEKSKVLSRFFKTSKGAYGEGDCFIGVPVPIIRSIAKRYRKEVSLSEAEVLLDESIHECRMLGLLLMVALFEQSDNQTRKTIFDSYLLHTYAINNWDLVDLTAYQIVGRYLIDKDRSILYSLAKSDNFWEQRIAIVSTWLYIREGQFRDTLEIADILLQHEQDLIRKAVGWMLREVGKRNKKILVDYLEQRAHIMPRTMLRYSIEKFSPEERSYFMKK</sequence>
<dbReference type="Gene3D" id="1.25.10.90">
    <property type="match status" value="1"/>
</dbReference>
<keyword evidence="2" id="KW-1185">Reference proteome</keyword>
<dbReference type="Pfam" id="PF08713">
    <property type="entry name" value="DNA_alkylation"/>
    <property type="match status" value="1"/>
</dbReference>
<proteinExistence type="predicted"/>
<dbReference type="AlphaFoldDB" id="A0A7G1HZI7"/>
<dbReference type="CDD" id="cd06561">
    <property type="entry name" value="AlkD_like"/>
    <property type="match status" value="1"/>
</dbReference>
<accession>A0A7G1HZI7</accession>
<dbReference type="PANTHER" id="PTHR34070:SF1">
    <property type="entry name" value="DNA ALKYLATION REPAIR PROTEIN"/>
    <property type="match status" value="1"/>
</dbReference>
<dbReference type="SUPFAM" id="SSF48371">
    <property type="entry name" value="ARM repeat"/>
    <property type="match status" value="1"/>
</dbReference>
<name>A0A7G1HZI7_9BACT</name>